<gene>
    <name evidence="2" type="ORF">CEUSTIGMA_g2580.t1</name>
</gene>
<dbReference type="STRING" id="1157962.A0A250WWJ8"/>
<reference evidence="2 3" key="1">
    <citation type="submission" date="2017-08" db="EMBL/GenBank/DDBJ databases">
        <title>Acidophilic green algal genome provides insights into adaptation to an acidic environment.</title>
        <authorList>
            <person name="Hirooka S."/>
            <person name="Hirose Y."/>
            <person name="Kanesaki Y."/>
            <person name="Higuchi S."/>
            <person name="Fujiwara T."/>
            <person name="Onuma R."/>
            <person name="Era A."/>
            <person name="Ohbayashi R."/>
            <person name="Uzuka A."/>
            <person name="Nozaki H."/>
            <person name="Yoshikawa H."/>
            <person name="Miyagishima S.Y."/>
        </authorList>
    </citation>
    <scope>NUCLEOTIDE SEQUENCE [LARGE SCALE GENOMIC DNA]</scope>
    <source>
        <strain evidence="2 3">NIES-2499</strain>
    </source>
</reference>
<evidence type="ECO:0000313" key="2">
    <source>
        <dbReference type="EMBL" id="GAX75136.1"/>
    </source>
</evidence>
<dbReference type="OrthoDB" id="544728at2759"/>
<feature type="domain" description="LTD" evidence="1">
    <location>
        <begin position="531"/>
        <end position="649"/>
    </location>
</feature>
<dbReference type="EMBL" id="BEGY01000010">
    <property type="protein sequence ID" value="GAX75136.1"/>
    <property type="molecule type" value="Genomic_DNA"/>
</dbReference>
<dbReference type="Pfam" id="PF08757">
    <property type="entry name" value="CotH"/>
    <property type="match status" value="1"/>
</dbReference>
<evidence type="ECO:0000259" key="1">
    <source>
        <dbReference type="PROSITE" id="PS51841"/>
    </source>
</evidence>
<dbReference type="InterPro" id="IPR001322">
    <property type="entry name" value="Lamin_tail_dom"/>
</dbReference>
<dbReference type="Proteomes" id="UP000232323">
    <property type="component" value="Unassembled WGS sequence"/>
</dbReference>
<proteinExistence type="predicted"/>
<accession>A0A250WWJ8</accession>
<evidence type="ECO:0000313" key="3">
    <source>
        <dbReference type="Proteomes" id="UP000232323"/>
    </source>
</evidence>
<dbReference type="InterPro" id="IPR036415">
    <property type="entry name" value="Lamin_tail_dom_sf"/>
</dbReference>
<dbReference type="PANTHER" id="PTHR40050">
    <property type="entry name" value="INNER SPORE COAT PROTEIN H"/>
    <property type="match status" value="1"/>
</dbReference>
<keyword evidence="3" id="KW-1185">Reference proteome</keyword>
<dbReference type="InterPro" id="IPR014867">
    <property type="entry name" value="Spore_coat_CotH_CotH2/3/7"/>
</dbReference>
<sequence length="682" mass="74831">MAGPGNGIACDMIRWQAKVVFHNGSSVYAASVTSLAATRARSGGPIELETSSSPEAAESWCGTVIGPTNMEQSSDVPVLEWFTPFPEQAKTEAGSGQGSLYFAGRFYDNVSAHRRGQTSLSYPKPKLSFHLLEESFKYLPGRPPVKQFGLQSFWFELGERSYMKETLALQVLELAGVPCPTSFHVQVRQNGKFYGLFAFVEDVDDTFLQRQGLSTSGPLFKSVSGELSNLRYDLDTDQMHFYYSRGNRKQHLEDWDLLKNFTLGIAGDGSETRTKYLMDYVDIPEVINEMAAQTVVLNMDRCTKNFYVYLNPSTQQWMRFPWDLDASFGQDNGYGGKPGNDYCVLACEQWNSPLYCDSEHYQDLQRQTPWGMVAVNMDPGAYTGPTRTNTRRLRQRSLLPDGSGGKLHAVYPKPTGWADPDRNMTVTPSVTGVPGTFNYLTDAVLDISITRSMYMRRLRTLTDELLVSGKITKLANETYNRIKHLADLDAALWKSGIDVQRGFLQITTEFIPTRTTQLTVQYGPNGSYPLIPSSQSANASVYIRRGVLNLSEAEPYLELSNPSEDAAVDISGWSLTAGSIVAFTFKAGTVIPSNASIIVTPSLSGFRARLKSPKGGEGLLVVGPLILKAISLGGMSNATASSSGRAAGADLNDTTKMVQAADIKGILSLIAVDGRIVDTVNI</sequence>
<protein>
    <recommendedName>
        <fullName evidence="1">LTD domain-containing protein</fullName>
    </recommendedName>
</protein>
<comment type="caution">
    <text evidence="2">The sequence shown here is derived from an EMBL/GenBank/DDBJ whole genome shotgun (WGS) entry which is preliminary data.</text>
</comment>
<dbReference type="Gene3D" id="2.60.40.1260">
    <property type="entry name" value="Lamin Tail domain"/>
    <property type="match status" value="1"/>
</dbReference>
<name>A0A250WWJ8_9CHLO</name>
<dbReference type="PANTHER" id="PTHR40050:SF1">
    <property type="entry name" value="INNER SPORE COAT PROTEIN H"/>
    <property type="match status" value="1"/>
</dbReference>
<organism evidence="2 3">
    <name type="scientific">Chlamydomonas eustigma</name>
    <dbReference type="NCBI Taxonomy" id="1157962"/>
    <lineage>
        <taxon>Eukaryota</taxon>
        <taxon>Viridiplantae</taxon>
        <taxon>Chlorophyta</taxon>
        <taxon>core chlorophytes</taxon>
        <taxon>Chlorophyceae</taxon>
        <taxon>CS clade</taxon>
        <taxon>Chlamydomonadales</taxon>
        <taxon>Chlamydomonadaceae</taxon>
        <taxon>Chlamydomonas</taxon>
    </lineage>
</organism>
<dbReference type="AlphaFoldDB" id="A0A250WWJ8"/>
<dbReference type="PROSITE" id="PS51841">
    <property type="entry name" value="LTD"/>
    <property type="match status" value="1"/>
</dbReference>